<evidence type="ECO:0000256" key="1">
    <source>
        <dbReference type="SAM" id="MobiDB-lite"/>
    </source>
</evidence>
<sequence length="57" mass="6462">MSIKIEEDKNPYSYTSVDYDCSDFDTQEEAQAFFEDEGGPDDDPHDLDRDGDGMSCD</sequence>
<name>A0ABU5IZZ4_9BACI</name>
<feature type="compositionally biased region" description="Basic and acidic residues" evidence="1">
    <location>
        <begin position="46"/>
        <end position="57"/>
    </location>
</feature>
<feature type="compositionally biased region" description="Acidic residues" evidence="1">
    <location>
        <begin position="24"/>
        <end position="45"/>
    </location>
</feature>
<reference evidence="2 3" key="1">
    <citation type="submission" date="2023-11" db="EMBL/GenBank/DDBJ databases">
        <title>Bacillus jintuensis, isolated from a mudflat on the Beibu Gulf coast.</title>
        <authorList>
            <person name="Li M."/>
        </authorList>
    </citation>
    <scope>NUCLEOTIDE SEQUENCE [LARGE SCALE GENOMIC DNA]</scope>
    <source>
        <strain evidence="2 3">31A1R</strain>
    </source>
</reference>
<protein>
    <submittedName>
        <fullName evidence="2">Excalibur calcium-binding domain-containing protein</fullName>
    </submittedName>
</protein>
<dbReference type="Proteomes" id="UP001290455">
    <property type="component" value="Unassembled WGS sequence"/>
</dbReference>
<keyword evidence="3" id="KW-1185">Reference proteome</keyword>
<comment type="caution">
    <text evidence="2">The sequence shown here is derived from an EMBL/GenBank/DDBJ whole genome shotgun (WGS) entry which is preliminary data.</text>
</comment>
<feature type="region of interest" description="Disordered" evidence="1">
    <location>
        <begin position="24"/>
        <end position="57"/>
    </location>
</feature>
<organism evidence="2 3">
    <name type="scientific">Robertmurraya mangrovi</name>
    <dbReference type="NCBI Taxonomy" id="3098077"/>
    <lineage>
        <taxon>Bacteria</taxon>
        <taxon>Bacillati</taxon>
        <taxon>Bacillota</taxon>
        <taxon>Bacilli</taxon>
        <taxon>Bacillales</taxon>
        <taxon>Bacillaceae</taxon>
        <taxon>Robertmurraya</taxon>
    </lineage>
</organism>
<dbReference type="EMBL" id="JAXOFX010000008">
    <property type="protein sequence ID" value="MDZ5472696.1"/>
    <property type="molecule type" value="Genomic_DNA"/>
</dbReference>
<evidence type="ECO:0000313" key="2">
    <source>
        <dbReference type="EMBL" id="MDZ5472696.1"/>
    </source>
</evidence>
<evidence type="ECO:0000313" key="3">
    <source>
        <dbReference type="Proteomes" id="UP001290455"/>
    </source>
</evidence>
<dbReference type="RefSeq" id="WP_322446999.1">
    <property type="nucleotide sequence ID" value="NZ_JAXOFX010000008.1"/>
</dbReference>
<gene>
    <name evidence="2" type="ORF">SM124_13235</name>
</gene>
<proteinExistence type="predicted"/>
<accession>A0ABU5IZZ4</accession>